<evidence type="ECO:0000313" key="2">
    <source>
        <dbReference type="Proteomes" id="UP000054485"/>
    </source>
</evidence>
<dbReference type="HOGENOM" id="CLU_2832881_0_0_1"/>
<accession>A0A0D0AAA9</accession>
<name>A0A0D0AAA9_9AGAM</name>
<proteinExistence type="predicted"/>
<sequence length="66" mass="7056">MGPDYLQILSPTNSLAAKGVSPEKAGAEVNNLRRGKVGVKITVHAAETCSRAENNLSSRIRSESFQ</sequence>
<protein>
    <submittedName>
        <fullName evidence="1">Uncharacterized protein</fullName>
    </submittedName>
</protein>
<reference evidence="1 2" key="1">
    <citation type="submission" date="2014-04" db="EMBL/GenBank/DDBJ databases">
        <authorList>
            <consortium name="DOE Joint Genome Institute"/>
            <person name="Kuo A."/>
            <person name="Ruytinx J."/>
            <person name="Rineau F."/>
            <person name="Colpaert J."/>
            <person name="Kohler A."/>
            <person name="Nagy L.G."/>
            <person name="Floudas D."/>
            <person name="Copeland A."/>
            <person name="Barry K.W."/>
            <person name="Cichocki N."/>
            <person name="Veneault-Fourrey C."/>
            <person name="LaButti K."/>
            <person name="Lindquist E.A."/>
            <person name="Lipzen A."/>
            <person name="Lundell T."/>
            <person name="Morin E."/>
            <person name="Murat C."/>
            <person name="Sun H."/>
            <person name="Tunlid A."/>
            <person name="Henrissat B."/>
            <person name="Grigoriev I.V."/>
            <person name="Hibbett D.S."/>
            <person name="Martin F."/>
            <person name="Nordberg H.P."/>
            <person name="Cantor M.N."/>
            <person name="Hua S.X."/>
        </authorList>
    </citation>
    <scope>NUCLEOTIDE SEQUENCE [LARGE SCALE GENOMIC DNA]</scope>
    <source>
        <strain evidence="1 2">UH-Slu-Lm8-n1</strain>
    </source>
</reference>
<dbReference type="Proteomes" id="UP000054485">
    <property type="component" value="Unassembled WGS sequence"/>
</dbReference>
<keyword evidence="2" id="KW-1185">Reference proteome</keyword>
<evidence type="ECO:0000313" key="1">
    <source>
        <dbReference type="EMBL" id="KIK38731.1"/>
    </source>
</evidence>
<dbReference type="AlphaFoldDB" id="A0A0D0AAA9"/>
<gene>
    <name evidence="1" type="ORF">CY34DRAFT_809030</name>
</gene>
<reference evidence="2" key="2">
    <citation type="submission" date="2015-01" db="EMBL/GenBank/DDBJ databases">
        <title>Evolutionary Origins and Diversification of the Mycorrhizal Mutualists.</title>
        <authorList>
            <consortium name="DOE Joint Genome Institute"/>
            <consortium name="Mycorrhizal Genomics Consortium"/>
            <person name="Kohler A."/>
            <person name="Kuo A."/>
            <person name="Nagy L.G."/>
            <person name="Floudas D."/>
            <person name="Copeland A."/>
            <person name="Barry K.W."/>
            <person name="Cichocki N."/>
            <person name="Veneault-Fourrey C."/>
            <person name="LaButti K."/>
            <person name="Lindquist E.A."/>
            <person name="Lipzen A."/>
            <person name="Lundell T."/>
            <person name="Morin E."/>
            <person name="Murat C."/>
            <person name="Riley R."/>
            <person name="Ohm R."/>
            <person name="Sun H."/>
            <person name="Tunlid A."/>
            <person name="Henrissat B."/>
            <person name="Grigoriev I.V."/>
            <person name="Hibbett D.S."/>
            <person name="Martin F."/>
        </authorList>
    </citation>
    <scope>NUCLEOTIDE SEQUENCE [LARGE SCALE GENOMIC DNA]</scope>
    <source>
        <strain evidence="2">UH-Slu-Lm8-n1</strain>
    </source>
</reference>
<dbReference type="EMBL" id="KN835377">
    <property type="protein sequence ID" value="KIK38731.1"/>
    <property type="molecule type" value="Genomic_DNA"/>
</dbReference>
<organism evidence="1 2">
    <name type="scientific">Suillus luteus UH-Slu-Lm8-n1</name>
    <dbReference type="NCBI Taxonomy" id="930992"/>
    <lineage>
        <taxon>Eukaryota</taxon>
        <taxon>Fungi</taxon>
        <taxon>Dikarya</taxon>
        <taxon>Basidiomycota</taxon>
        <taxon>Agaricomycotina</taxon>
        <taxon>Agaricomycetes</taxon>
        <taxon>Agaricomycetidae</taxon>
        <taxon>Boletales</taxon>
        <taxon>Suillineae</taxon>
        <taxon>Suillaceae</taxon>
        <taxon>Suillus</taxon>
    </lineage>
</organism>
<dbReference type="InParanoid" id="A0A0D0AAA9"/>